<dbReference type="EMBL" id="SUNH01000006">
    <property type="protein sequence ID" value="TJZ86151.1"/>
    <property type="molecule type" value="Genomic_DNA"/>
</dbReference>
<evidence type="ECO:0000313" key="2">
    <source>
        <dbReference type="Proteomes" id="UP000306223"/>
    </source>
</evidence>
<keyword evidence="2" id="KW-1185">Reference proteome</keyword>
<accession>A0A4U0QVE6</accession>
<protein>
    <submittedName>
        <fullName evidence="1">Uncharacterized protein</fullName>
    </submittedName>
</protein>
<evidence type="ECO:0000313" key="1">
    <source>
        <dbReference type="EMBL" id="TJZ86151.1"/>
    </source>
</evidence>
<reference evidence="1 2" key="1">
    <citation type="submission" date="2019-04" db="EMBL/GenBank/DDBJ databases">
        <authorList>
            <person name="Li J."/>
        </authorList>
    </citation>
    <scope>NUCLEOTIDE SEQUENCE [LARGE SCALE GENOMIC DNA]</scope>
    <source>
        <strain evidence="1 2">CCTCC AB2016182</strain>
    </source>
</reference>
<sequence length="67" mass="6956">MAYTQADADQLRAAMAKGVASAEVNGEKVTFRSLADMRATLAIIEAELAGLAGGAARVSYPRTTRGL</sequence>
<dbReference type="OrthoDB" id="7581025at2"/>
<dbReference type="NCBIfam" id="NF047331">
    <property type="entry name" value="phage_HTJ"/>
    <property type="match status" value="1"/>
</dbReference>
<dbReference type="RefSeq" id="WP_136855580.1">
    <property type="nucleotide sequence ID" value="NZ_SUNH01000006.1"/>
</dbReference>
<dbReference type="Proteomes" id="UP000306223">
    <property type="component" value="Unassembled WGS sequence"/>
</dbReference>
<gene>
    <name evidence="1" type="ORF">FA740_04490</name>
</gene>
<organism evidence="1 2">
    <name type="scientific">Paracoccus hibiscisoli</name>
    <dbReference type="NCBI Taxonomy" id="2023261"/>
    <lineage>
        <taxon>Bacteria</taxon>
        <taxon>Pseudomonadati</taxon>
        <taxon>Pseudomonadota</taxon>
        <taxon>Alphaproteobacteria</taxon>
        <taxon>Rhodobacterales</taxon>
        <taxon>Paracoccaceae</taxon>
        <taxon>Paracoccus</taxon>
    </lineage>
</organism>
<proteinExistence type="predicted"/>
<comment type="caution">
    <text evidence="1">The sequence shown here is derived from an EMBL/GenBank/DDBJ whole genome shotgun (WGS) entry which is preliminary data.</text>
</comment>
<name>A0A4U0QVE6_9RHOB</name>
<dbReference type="AlphaFoldDB" id="A0A4U0QVE6"/>